<evidence type="ECO:0000256" key="1">
    <source>
        <dbReference type="ARBA" id="ARBA00004167"/>
    </source>
</evidence>
<comment type="similarity">
    <text evidence="3">Belongs to the band 7/mec-2 family. Flotillin subfamily.</text>
</comment>
<dbReference type="AlphaFoldDB" id="A0A1B7Z3P4"/>
<evidence type="ECO:0000256" key="2">
    <source>
        <dbReference type="ARBA" id="ARBA00004236"/>
    </source>
</evidence>
<evidence type="ECO:0000313" key="9">
    <source>
        <dbReference type="EMBL" id="OBR37335.1"/>
    </source>
</evidence>
<dbReference type="Proteomes" id="UP000092164">
    <property type="component" value="Unassembled WGS sequence"/>
</dbReference>
<comment type="subcellular location">
    <subcellularLocation>
        <location evidence="2">Cell membrane</location>
    </subcellularLocation>
    <subcellularLocation>
        <location evidence="1">Membrane</location>
        <topology evidence="1">Single-pass membrane protein</topology>
    </subcellularLocation>
</comment>
<dbReference type="InterPro" id="IPR036013">
    <property type="entry name" value="Band_7/SPFH_dom_sf"/>
</dbReference>
<dbReference type="PANTHER" id="PTHR13806:SF31">
    <property type="entry name" value="FLOTILLIN-LIKE PROTEIN 1-RELATED"/>
    <property type="match status" value="1"/>
</dbReference>
<dbReference type="KEGG" id="mart:BTR34_06935"/>
<feature type="region of interest" description="Disordered" evidence="6">
    <location>
        <begin position="456"/>
        <end position="477"/>
    </location>
</feature>
<dbReference type="PANTHER" id="PTHR13806">
    <property type="entry name" value="FLOTILLIN-RELATED"/>
    <property type="match status" value="1"/>
</dbReference>
<dbReference type="RefSeq" id="WP_068485324.1">
    <property type="nucleotide sequence ID" value="NZ_CP018760.1"/>
</dbReference>
<comment type="caution">
    <text evidence="9">The sequence shown here is derived from an EMBL/GenBank/DDBJ whole genome shotgun (WGS) entry which is preliminary data.</text>
</comment>
<protein>
    <submittedName>
        <fullName evidence="9">Flotillin</fullName>
    </submittedName>
</protein>
<dbReference type="OrthoDB" id="9786220at2"/>
<keyword evidence="4" id="KW-1003">Cell membrane</keyword>
<dbReference type="GO" id="GO:0005886">
    <property type="term" value="C:plasma membrane"/>
    <property type="evidence" value="ECO:0007669"/>
    <property type="project" value="UniProtKB-SubCell"/>
</dbReference>
<keyword evidence="7" id="KW-0812">Transmembrane</keyword>
<evidence type="ECO:0000313" key="10">
    <source>
        <dbReference type="Proteomes" id="UP000092164"/>
    </source>
</evidence>
<keyword evidence="10" id="KW-1185">Reference proteome</keyword>
<gene>
    <name evidence="9" type="ORF">A9200_06690</name>
</gene>
<dbReference type="SMART" id="SM00244">
    <property type="entry name" value="PHB"/>
    <property type="match status" value="1"/>
</dbReference>
<organism evidence="9 10">
    <name type="scientific">Maribacter hydrothermalis</name>
    <dbReference type="NCBI Taxonomy" id="1836467"/>
    <lineage>
        <taxon>Bacteria</taxon>
        <taxon>Pseudomonadati</taxon>
        <taxon>Bacteroidota</taxon>
        <taxon>Flavobacteriia</taxon>
        <taxon>Flavobacteriales</taxon>
        <taxon>Flavobacteriaceae</taxon>
        <taxon>Maribacter</taxon>
    </lineage>
</organism>
<evidence type="ECO:0000256" key="4">
    <source>
        <dbReference type="ARBA" id="ARBA00022475"/>
    </source>
</evidence>
<evidence type="ECO:0000256" key="5">
    <source>
        <dbReference type="ARBA" id="ARBA00023136"/>
    </source>
</evidence>
<dbReference type="Pfam" id="PF01145">
    <property type="entry name" value="Band_7"/>
    <property type="match status" value="1"/>
</dbReference>
<accession>A0A1B7Z3P4</accession>
<dbReference type="InterPro" id="IPR027705">
    <property type="entry name" value="Flotillin_fam"/>
</dbReference>
<dbReference type="InterPro" id="IPR001107">
    <property type="entry name" value="Band_7"/>
</dbReference>
<dbReference type="CDD" id="cd03399">
    <property type="entry name" value="SPFH_flotillin"/>
    <property type="match status" value="1"/>
</dbReference>
<evidence type="ECO:0000256" key="6">
    <source>
        <dbReference type="SAM" id="MobiDB-lite"/>
    </source>
</evidence>
<reference evidence="10" key="1">
    <citation type="submission" date="2016-06" db="EMBL/GenBank/DDBJ databases">
        <authorList>
            <person name="Zhan P."/>
        </authorList>
    </citation>
    <scope>NUCLEOTIDE SEQUENCE [LARGE SCALE GENOMIC DNA]</scope>
    <source>
        <strain evidence="10">T28</strain>
    </source>
</reference>
<feature type="domain" description="Band 7" evidence="8">
    <location>
        <begin position="32"/>
        <end position="201"/>
    </location>
</feature>
<dbReference type="STRING" id="1836467.BTR34_06935"/>
<evidence type="ECO:0000256" key="3">
    <source>
        <dbReference type="ARBA" id="ARBA00007161"/>
    </source>
</evidence>
<name>A0A1B7Z3P4_9FLAO</name>
<keyword evidence="7" id="KW-1133">Transmembrane helix</keyword>
<proteinExistence type="inferred from homology"/>
<evidence type="ECO:0000256" key="7">
    <source>
        <dbReference type="SAM" id="Phobius"/>
    </source>
</evidence>
<dbReference type="Gene3D" id="3.30.479.30">
    <property type="entry name" value="Band 7 domain"/>
    <property type="match status" value="1"/>
</dbReference>
<sequence>MLLPLQLAGGASLIAIGFAILFFFIIIISFIRRYKRCPSDRILVVYGKVGSGNSARCIHGGAAFIWPVIQDYEYLDLTPISIEVNLVNALSKQNIRVNVPSRFTIGISTEPGIMQNAAERLLGQGMQEVQDLAKEIIFGQLRLVVASMDIEEINSDRDKFLTNISQSVESELKKVGLKLINVNITDIVDESGYIEALGKEAAAHAINAARKSVAEKNRDGSIGEANAVQDERTQVAAANAQAVEGENIAKINVANSDSLRRQREAEAERTAIAAEKVQSAKALEESYAAERDAELARAERVRSSQMADIVVPAEIDKRKVEIDAEAEAERIRRRAKGEADAILFKAQAEAQGLLEVLTKQAQGLDEIVKAAGNNPKDAVLLLIADKLPELVKTQAEAIKNIKIDKVTVWDSGAKGEDGKSSTANFISGMYKSVPPLQEMFNMAGMQLPEYLKGKDGISESIEDNTKGIGPNKKKGDE</sequence>
<dbReference type="EMBL" id="LZFP01000034">
    <property type="protein sequence ID" value="OBR37335.1"/>
    <property type="molecule type" value="Genomic_DNA"/>
</dbReference>
<keyword evidence="5 7" id="KW-0472">Membrane</keyword>
<dbReference type="SUPFAM" id="SSF117892">
    <property type="entry name" value="Band 7/SPFH domain"/>
    <property type="match status" value="1"/>
</dbReference>
<feature type="transmembrane region" description="Helical" evidence="7">
    <location>
        <begin position="12"/>
        <end position="31"/>
    </location>
</feature>
<evidence type="ECO:0000259" key="8">
    <source>
        <dbReference type="SMART" id="SM00244"/>
    </source>
</evidence>